<keyword evidence="3 4" id="KW-0975">Bacterial flagellum</keyword>
<comment type="similarity">
    <text evidence="1 4">Belongs to the bacterial flagellin family.</text>
</comment>
<comment type="subcellular location">
    <subcellularLocation>
        <location evidence="4">Secreted</location>
    </subcellularLocation>
    <subcellularLocation>
        <location evidence="4">Bacterial flagellum</location>
    </subcellularLocation>
</comment>
<dbReference type="RefSeq" id="WP_235119562.1">
    <property type="nucleotide sequence ID" value="NZ_CP090978.1"/>
</dbReference>
<organism evidence="7 8">
    <name type="scientific">Paenibacillus hexagrammi</name>
    <dbReference type="NCBI Taxonomy" id="2908839"/>
    <lineage>
        <taxon>Bacteria</taxon>
        <taxon>Bacillati</taxon>
        <taxon>Bacillota</taxon>
        <taxon>Bacilli</taxon>
        <taxon>Bacillales</taxon>
        <taxon>Paenibacillaceae</taxon>
        <taxon>Paenibacillus</taxon>
    </lineage>
</organism>
<dbReference type="SUPFAM" id="SSF64518">
    <property type="entry name" value="Phase 1 flagellin"/>
    <property type="match status" value="1"/>
</dbReference>
<name>A0ABY3SGW2_9BACL</name>
<evidence type="ECO:0000259" key="6">
    <source>
        <dbReference type="Pfam" id="PF00700"/>
    </source>
</evidence>
<dbReference type="PANTHER" id="PTHR42792:SF2">
    <property type="entry name" value="FLAGELLIN"/>
    <property type="match status" value="1"/>
</dbReference>
<reference evidence="7 8" key="1">
    <citation type="journal article" date="2024" name="Int. J. Syst. Evol. Microbiol.">
        <title>Paenibacillus hexagrammi sp. nov., a novel bacterium isolated from the gut content of Hexagrammos agrammus.</title>
        <authorList>
            <person name="Jung H.K."/>
            <person name="Kim D.G."/>
            <person name="Zin H."/>
            <person name="Park J."/>
            <person name="Jung H."/>
            <person name="Kim Y.O."/>
            <person name="Kong H.J."/>
            <person name="Kim J.W."/>
            <person name="Kim Y.S."/>
        </authorList>
    </citation>
    <scope>NUCLEOTIDE SEQUENCE [LARGE SCALE GENOMIC DNA]</scope>
    <source>
        <strain evidence="7 8">YPD9-1</strain>
    </source>
</reference>
<dbReference type="EMBL" id="CP090978">
    <property type="protein sequence ID" value="UJF33224.1"/>
    <property type="molecule type" value="Genomic_DNA"/>
</dbReference>
<dbReference type="InterPro" id="IPR046358">
    <property type="entry name" value="Flagellin_C"/>
</dbReference>
<keyword evidence="7" id="KW-0966">Cell projection</keyword>
<dbReference type="Proteomes" id="UP001649230">
    <property type="component" value="Chromosome"/>
</dbReference>
<dbReference type="InterPro" id="IPR001029">
    <property type="entry name" value="Flagellin_N"/>
</dbReference>
<evidence type="ECO:0000259" key="5">
    <source>
        <dbReference type="Pfam" id="PF00669"/>
    </source>
</evidence>
<feature type="domain" description="Flagellin C-terminal" evidence="6">
    <location>
        <begin position="322"/>
        <end position="407"/>
    </location>
</feature>
<evidence type="ECO:0000256" key="3">
    <source>
        <dbReference type="ARBA" id="ARBA00023143"/>
    </source>
</evidence>
<feature type="domain" description="Flagellin N-terminal" evidence="5">
    <location>
        <begin position="3"/>
        <end position="139"/>
    </location>
</feature>
<dbReference type="Gene3D" id="1.20.1330.10">
    <property type="entry name" value="f41 fragment of flagellin, N-terminal domain"/>
    <property type="match status" value="1"/>
</dbReference>
<dbReference type="PRINTS" id="PR00207">
    <property type="entry name" value="FLAGELLIN"/>
</dbReference>
<evidence type="ECO:0000313" key="8">
    <source>
        <dbReference type="Proteomes" id="UP001649230"/>
    </source>
</evidence>
<evidence type="ECO:0000313" key="7">
    <source>
        <dbReference type="EMBL" id="UJF33224.1"/>
    </source>
</evidence>
<keyword evidence="4" id="KW-0964">Secreted</keyword>
<dbReference type="PANTHER" id="PTHR42792">
    <property type="entry name" value="FLAGELLIN"/>
    <property type="match status" value="1"/>
</dbReference>
<keyword evidence="7" id="KW-0282">Flagellum</keyword>
<proteinExistence type="inferred from homology"/>
<dbReference type="Pfam" id="PF00669">
    <property type="entry name" value="Flagellin_N"/>
    <property type="match status" value="1"/>
</dbReference>
<dbReference type="Gene3D" id="3.30.70.2120">
    <property type="match status" value="1"/>
</dbReference>
<dbReference type="Pfam" id="PF00700">
    <property type="entry name" value="Flagellin_C"/>
    <property type="match status" value="1"/>
</dbReference>
<keyword evidence="7" id="KW-0969">Cilium</keyword>
<comment type="function">
    <text evidence="4">Flagellin is the subunit protein which polymerizes to form the filaments of bacterial flagella.</text>
</comment>
<keyword evidence="8" id="KW-1185">Reference proteome</keyword>
<protein>
    <recommendedName>
        <fullName evidence="2 4">Flagellin</fullName>
    </recommendedName>
</protein>
<dbReference type="InterPro" id="IPR001492">
    <property type="entry name" value="Flagellin"/>
</dbReference>
<evidence type="ECO:0000256" key="2">
    <source>
        <dbReference type="ARBA" id="ARBA00020110"/>
    </source>
</evidence>
<dbReference type="InterPro" id="IPR042187">
    <property type="entry name" value="Flagellin_C_sub2"/>
</dbReference>
<evidence type="ECO:0000256" key="4">
    <source>
        <dbReference type="RuleBase" id="RU362073"/>
    </source>
</evidence>
<evidence type="ECO:0000256" key="1">
    <source>
        <dbReference type="ARBA" id="ARBA00005709"/>
    </source>
</evidence>
<sequence length="408" mass="43351">MRINTNVAALNTYNRLTANENATNKSLQKLSSGYRINTAADDAAGLAISEKMRSQIRGLDQATRNSQDGISMIQTAEGSLNETHDILQRMRELAVQSASDTNTDQDRNNLQDEMDQLTSEVDRIRNTTQFNTKNLLDGSLAAKASGVAGRDINKAMDTSTTTSDNLVDLKDINGNSLGIKSGDKVTVTYFSNGTFHSGSATTVGASTALSSLATSDFSFAVASSGGIYATASATGVSGAINGLTITVTDNSGNVKSVSTNALSSFTVERNAKNNVTKDNAATFQIGANAGQNINLSIDDMGATALGVKDLKIDNKTRANTAIRAIDEAIQKVSENRSKLGAYSNRLEHTINNLSTASENLTTSESRIRDVDMAKEQTKFTKNNILVQAATAMLAQANQQPQNVLSLLR</sequence>
<accession>A0ABY3SGW2</accession>
<gene>
    <name evidence="7" type="ORF">L0M14_27440</name>
</gene>
<dbReference type="Gene3D" id="6.10.10.10">
    <property type="entry name" value="Flagellar export chaperone, C-terminal domain"/>
    <property type="match status" value="1"/>
</dbReference>